<gene>
    <name evidence="3" type="ORF">ACFQ2F_08525</name>
</gene>
<feature type="region of interest" description="Disordered" evidence="1">
    <location>
        <begin position="1"/>
        <end position="22"/>
    </location>
</feature>
<proteinExistence type="predicted"/>
<keyword evidence="2" id="KW-0472">Membrane</keyword>
<accession>A0ABW3JBJ4</accession>
<keyword evidence="2" id="KW-0812">Transmembrane</keyword>
<sequence>MSHATHAHETDKRPAQIDGRSTGERHWAEALWRGTLCRCPACGEGKVFTKYLKVADHCGNCGEALHHHRADDAPPYVTISIVGHVVVGLMMTVEMAYHPELWIHWSLWLPLTVILSLLLLPPIKGGLIGLQWALLMHGFDPDHVEEPGETDPGQPGETAPWPPAQS</sequence>
<feature type="transmembrane region" description="Helical" evidence="2">
    <location>
        <begin position="76"/>
        <end position="96"/>
    </location>
</feature>
<dbReference type="Proteomes" id="UP001597102">
    <property type="component" value="Unassembled WGS sequence"/>
</dbReference>
<comment type="caution">
    <text evidence="3">The sequence shown here is derived from an EMBL/GenBank/DDBJ whole genome shotgun (WGS) entry which is preliminary data.</text>
</comment>
<evidence type="ECO:0000256" key="2">
    <source>
        <dbReference type="SAM" id="Phobius"/>
    </source>
</evidence>
<dbReference type="Pfam" id="PF06170">
    <property type="entry name" value="DUF983"/>
    <property type="match status" value="1"/>
</dbReference>
<organism evidence="3 4">
    <name type="scientific">Methyloligella solikamskensis</name>
    <dbReference type="NCBI Taxonomy" id="1177756"/>
    <lineage>
        <taxon>Bacteria</taxon>
        <taxon>Pseudomonadati</taxon>
        <taxon>Pseudomonadota</taxon>
        <taxon>Alphaproteobacteria</taxon>
        <taxon>Hyphomicrobiales</taxon>
        <taxon>Hyphomicrobiaceae</taxon>
        <taxon>Methyloligella</taxon>
    </lineage>
</organism>
<feature type="transmembrane region" description="Helical" evidence="2">
    <location>
        <begin position="102"/>
        <end position="120"/>
    </location>
</feature>
<evidence type="ECO:0000313" key="4">
    <source>
        <dbReference type="Proteomes" id="UP001597102"/>
    </source>
</evidence>
<dbReference type="EMBL" id="JBHTJO010000001">
    <property type="protein sequence ID" value="MFD0987141.1"/>
    <property type="molecule type" value="Genomic_DNA"/>
</dbReference>
<dbReference type="InterPro" id="IPR009325">
    <property type="entry name" value="DUF983"/>
</dbReference>
<dbReference type="NCBIfam" id="NF004633">
    <property type="entry name" value="PRK05978.1"/>
    <property type="match status" value="1"/>
</dbReference>
<name>A0ABW3JBJ4_9HYPH</name>
<dbReference type="RefSeq" id="WP_379088571.1">
    <property type="nucleotide sequence ID" value="NZ_JBHTJO010000001.1"/>
</dbReference>
<evidence type="ECO:0000313" key="3">
    <source>
        <dbReference type="EMBL" id="MFD0987141.1"/>
    </source>
</evidence>
<feature type="region of interest" description="Disordered" evidence="1">
    <location>
        <begin position="143"/>
        <end position="166"/>
    </location>
</feature>
<evidence type="ECO:0000256" key="1">
    <source>
        <dbReference type="SAM" id="MobiDB-lite"/>
    </source>
</evidence>
<keyword evidence="2" id="KW-1133">Transmembrane helix</keyword>
<reference evidence="4" key="1">
    <citation type="journal article" date="2019" name="Int. J. Syst. Evol. Microbiol.">
        <title>The Global Catalogue of Microorganisms (GCM) 10K type strain sequencing project: providing services to taxonomists for standard genome sequencing and annotation.</title>
        <authorList>
            <consortium name="The Broad Institute Genomics Platform"/>
            <consortium name="The Broad Institute Genome Sequencing Center for Infectious Disease"/>
            <person name="Wu L."/>
            <person name="Ma J."/>
        </authorList>
    </citation>
    <scope>NUCLEOTIDE SEQUENCE [LARGE SCALE GENOMIC DNA]</scope>
    <source>
        <strain evidence="4">CCUG 61697</strain>
    </source>
</reference>
<keyword evidence="4" id="KW-1185">Reference proteome</keyword>
<protein>
    <submittedName>
        <fullName evidence="3">DUF983 domain-containing protein</fullName>
    </submittedName>
</protein>